<protein>
    <submittedName>
        <fullName evidence="1">Uncharacterized protein</fullName>
    </submittedName>
</protein>
<comment type="caution">
    <text evidence="1">The sequence shown here is derived from an EMBL/GenBank/DDBJ whole genome shotgun (WGS) entry which is preliminary data.</text>
</comment>
<proteinExistence type="predicted"/>
<dbReference type="AlphaFoldDB" id="A0A8J7GA31"/>
<dbReference type="RefSeq" id="WP_197001743.1">
    <property type="nucleotide sequence ID" value="NZ_BONS01000027.1"/>
</dbReference>
<dbReference type="EMBL" id="JADOUF010000001">
    <property type="protein sequence ID" value="MBG6134514.1"/>
    <property type="molecule type" value="Genomic_DNA"/>
</dbReference>
<reference evidence="1" key="1">
    <citation type="submission" date="2020-11" db="EMBL/GenBank/DDBJ databases">
        <title>Sequencing the genomes of 1000 actinobacteria strains.</title>
        <authorList>
            <person name="Klenk H.-P."/>
        </authorList>
    </citation>
    <scope>NUCLEOTIDE SEQUENCE</scope>
    <source>
        <strain evidence="1">DSM 45356</strain>
    </source>
</reference>
<name>A0A8J7GA31_9ACTN</name>
<gene>
    <name evidence="1" type="ORF">IW245_000708</name>
</gene>
<keyword evidence="2" id="KW-1185">Reference proteome</keyword>
<accession>A0A8J7GA31</accession>
<evidence type="ECO:0000313" key="2">
    <source>
        <dbReference type="Proteomes" id="UP000622552"/>
    </source>
</evidence>
<organism evidence="1 2">
    <name type="scientific">Longispora fulva</name>
    <dbReference type="NCBI Taxonomy" id="619741"/>
    <lineage>
        <taxon>Bacteria</taxon>
        <taxon>Bacillati</taxon>
        <taxon>Actinomycetota</taxon>
        <taxon>Actinomycetes</taxon>
        <taxon>Micromonosporales</taxon>
        <taxon>Micromonosporaceae</taxon>
        <taxon>Longispora</taxon>
    </lineage>
</organism>
<evidence type="ECO:0000313" key="1">
    <source>
        <dbReference type="EMBL" id="MBG6134514.1"/>
    </source>
</evidence>
<sequence>MSARDVLTAGTATLSALLALVSAGYVSRATRRTSRELEVLKVSLARESAEEQSRREYEYAARKRIYDEAEPLIIKLADSCDFAASRIIDLADGRRWPELRATRDINAFWMLSRSSEVISLARALLEPLALHTLLTEKLTLVDLSYDQRVSEIYTLARAAYQVHLDDYVIAAIDPALRYDPVVPGWRQKRAADPATYWWQGLTRGRLDPAIELCIHRDAGRLTTREEFESRYLELYASPGDSRVKSLGLFCNPLYNFRPQDRPTYWRMLMCQLLIYRRISLRSRLPANVPTSSQFDFDRRDVDALQRFGGVGDALLDVSLTAALRYVGESWIRQWRSEA</sequence>
<dbReference type="Proteomes" id="UP000622552">
    <property type="component" value="Unassembled WGS sequence"/>
</dbReference>